<proteinExistence type="inferred from homology"/>
<dbReference type="SUPFAM" id="SSF51445">
    <property type="entry name" value="(Trans)glycosidases"/>
    <property type="match status" value="1"/>
</dbReference>
<dbReference type="GO" id="GO:0031012">
    <property type="term" value="C:extracellular matrix"/>
    <property type="evidence" value="ECO:0007669"/>
    <property type="project" value="TreeGrafter"/>
</dbReference>
<comment type="caution">
    <text evidence="2">The sequence shown here is derived from an EMBL/GenBank/DDBJ whole genome shotgun (WGS) entry which is preliminary data.</text>
</comment>
<dbReference type="PANTHER" id="PTHR46145">
    <property type="entry name" value="HEPARANASE"/>
    <property type="match status" value="1"/>
</dbReference>
<dbReference type="Proteomes" id="UP001283361">
    <property type="component" value="Unassembled WGS sequence"/>
</dbReference>
<comment type="similarity">
    <text evidence="1">Belongs to the glycosyl hydrolase 79 family.</text>
</comment>
<name>A0AAE0Z389_9GAST</name>
<dbReference type="AlphaFoldDB" id="A0AAE0Z389"/>
<dbReference type="InterPro" id="IPR005199">
    <property type="entry name" value="Glyco_hydro_79"/>
</dbReference>
<protein>
    <recommendedName>
        <fullName evidence="4">Heparanase</fullName>
    </recommendedName>
</protein>
<gene>
    <name evidence="2" type="ORF">RRG08_047493</name>
</gene>
<dbReference type="GO" id="GO:0005615">
    <property type="term" value="C:extracellular space"/>
    <property type="evidence" value="ECO:0007669"/>
    <property type="project" value="TreeGrafter"/>
</dbReference>
<keyword evidence="3" id="KW-1185">Reference proteome</keyword>
<dbReference type="Pfam" id="PF03662">
    <property type="entry name" value="Glyco_hydro_79n"/>
    <property type="match status" value="1"/>
</dbReference>
<evidence type="ECO:0000256" key="1">
    <source>
        <dbReference type="ARBA" id="ARBA00009800"/>
    </source>
</evidence>
<reference evidence="2" key="1">
    <citation type="journal article" date="2023" name="G3 (Bethesda)">
        <title>A reference genome for the long-term kleptoplast-retaining sea slug Elysia crispata morphotype clarki.</title>
        <authorList>
            <person name="Eastman K.E."/>
            <person name="Pendleton A.L."/>
            <person name="Shaikh M.A."/>
            <person name="Suttiyut T."/>
            <person name="Ogas R."/>
            <person name="Tomko P."/>
            <person name="Gavelis G."/>
            <person name="Widhalm J.R."/>
            <person name="Wisecaver J.H."/>
        </authorList>
    </citation>
    <scope>NUCLEOTIDE SEQUENCE</scope>
    <source>
        <strain evidence="2">ECLA1</strain>
    </source>
</reference>
<accession>A0AAE0Z389</accession>
<evidence type="ECO:0008006" key="4">
    <source>
        <dbReference type="Google" id="ProtNLM"/>
    </source>
</evidence>
<dbReference type="EMBL" id="JAWDGP010004796">
    <property type="protein sequence ID" value="KAK3761947.1"/>
    <property type="molecule type" value="Genomic_DNA"/>
</dbReference>
<organism evidence="2 3">
    <name type="scientific">Elysia crispata</name>
    <name type="common">lettuce slug</name>
    <dbReference type="NCBI Taxonomy" id="231223"/>
    <lineage>
        <taxon>Eukaryota</taxon>
        <taxon>Metazoa</taxon>
        <taxon>Spiralia</taxon>
        <taxon>Lophotrochozoa</taxon>
        <taxon>Mollusca</taxon>
        <taxon>Gastropoda</taxon>
        <taxon>Heterobranchia</taxon>
        <taxon>Euthyneura</taxon>
        <taxon>Panpulmonata</taxon>
        <taxon>Sacoglossa</taxon>
        <taxon>Placobranchoidea</taxon>
        <taxon>Plakobranchidae</taxon>
        <taxon>Elysia</taxon>
    </lineage>
</organism>
<dbReference type="PANTHER" id="PTHR46145:SF4">
    <property type="entry name" value="HEPARANASE"/>
    <property type="match status" value="1"/>
</dbReference>
<evidence type="ECO:0000313" key="3">
    <source>
        <dbReference type="Proteomes" id="UP001283361"/>
    </source>
</evidence>
<evidence type="ECO:0000313" key="2">
    <source>
        <dbReference type="EMBL" id="KAK3761947.1"/>
    </source>
</evidence>
<dbReference type="InterPro" id="IPR017853">
    <property type="entry name" value="GH"/>
</dbReference>
<dbReference type="Gene3D" id="3.20.20.80">
    <property type="entry name" value="Glycosidases"/>
    <property type="match status" value="1"/>
</dbReference>
<dbReference type="GO" id="GO:0016020">
    <property type="term" value="C:membrane"/>
    <property type="evidence" value="ECO:0007669"/>
    <property type="project" value="InterPro"/>
</dbReference>
<sequence length="563" mass="62902">MFYQLSIYVKILSIVSNKLSCLRNSKELFEIEPIFENCDRIMGVSHFSLKRGALILLTALTFLCGPAVRAQVGNPTNDQRLTLAIDVTESLHITSPSYLSITISGGQLRRGLIGYDFSSQKLKNLAAALSPADVRIGGTYSDFLNFDLTSDNANCVEVTAPGKSSMEALDFTLSGQRWDNITRFCDQVGWDILWDFNLLDRHNGSWDPTLATEFLDYSSSRGMKIPMFELGNEPNLYERKFDVDIKADQLVKDYSTLKDLLSQMPQYAASGLYAPGVNNLDTFSSSRKYLAQFLQNDGCEITTEVALHHYYFKAEEAHTQDFMDVDVMDTLRTQLEFAYNISWSSCRLRKPIRFTETSTASGGGVPDVSNAFIAGFLWLDKLGLSATFGITRVLRQTFLKSSYALVTKNLKPNPDYYLSVLFKRLVEGPVFSVSKEGLKPEVRIYAQCVGKSYYNYPDGAIVVYYLNVGSESSVLSLGQFQGTDVHLFILSPGDENGMLSRKVKLNDELLEMNASDLPSLEPKPHSGDVPLAPKSFGFIVIPEADVQLCKQYHRHDDGKIVSC</sequence>
<dbReference type="GO" id="GO:0016798">
    <property type="term" value="F:hydrolase activity, acting on glycosyl bonds"/>
    <property type="evidence" value="ECO:0007669"/>
    <property type="project" value="InterPro"/>
</dbReference>